<feature type="compositionally biased region" description="Basic and acidic residues" evidence="1">
    <location>
        <begin position="12"/>
        <end position="28"/>
    </location>
</feature>
<reference evidence="3 4" key="1">
    <citation type="submission" date="2019-08" db="EMBL/GenBank/DDBJ databases">
        <title>A chromosome-level genome assembly, high-density linkage maps, and genome scans reveal the genomic architecture of hybrid incompatibilities underlying speciation via character displacement in darters (Percidae: Etheostominae).</title>
        <authorList>
            <person name="Moran R.L."/>
            <person name="Catchen J.M."/>
            <person name="Fuller R.C."/>
        </authorList>
    </citation>
    <scope>NUCLEOTIDE SEQUENCE [LARGE SCALE GENOMIC DNA]</scope>
    <source>
        <strain evidence="3">EspeVRDwgs_2016</strain>
        <tissue evidence="3">Muscle</tissue>
    </source>
</reference>
<proteinExistence type="predicted"/>
<keyword evidence="4" id="KW-1185">Reference proteome</keyword>
<sequence length="147" mass="15858">MAANSTGSWDRGMGEGKRERGGRRREGEGGGWRGGVGNRGGGRGKARNREEEEIGCPESESGREKTSRKTYCTSTDARVTERGSCRASGSATVEVEMDSHSLLLFTWAFQSQRATTSRARTSKVSDHGSATGHTGALDSDSFFYLKN</sequence>
<name>A0A5J5D371_9PERO</name>
<evidence type="ECO:0000313" key="2">
    <source>
        <dbReference type="EMBL" id="KAA8587258.1"/>
    </source>
</evidence>
<dbReference type="AlphaFoldDB" id="A0A5J5D371"/>
<evidence type="ECO:0000313" key="4">
    <source>
        <dbReference type="Proteomes" id="UP000327493"/>
    </source>
</evidence>
<dbReference type="EMBL" id="VOFY01000012">
    <property type="protein sequence ID" value="KAA8587824.1"/>
    <property type="molecule type" value="Genomic_DNA"/>
</dbReference>
<gene>
    <name evidence="2" type="ORF">FQN60_016120</name>
    <name evidence="3" type="ORF">FQN60_016686</name>
</gene>
<comment type="caution">
    <text evidence="3">The sequence shown here is derived from an EMBL/GenBank/DDBJ whole genome shotgun (WGS) entry which is preliminary data.</text>
</comment>
<feature type="compositionally biased region" description="Gly residues" evidence="1">
    <location>
        <begin position="29"/>
        <end position="43"/>
    </location>
</feature>
<dbReference type="Proteomes" id="UP000327493">
    <property type="component" value="Chromosome 12"/>
</dbReference>
<evidence type="ECO:0000256" key="1">
    <source>
        <dbReference type="SAM" id="MobiDB-lite"/>
    </source>
</evidence>
<organism evidence="3 4">
    <name type="scientific">Etheostoma spectabile</name>
    <name type="common">orangethroat darter</name>
    <dbReference type="NCBI Taxonomy" id="54343"/>
    <lineage>
        <taxon>Eukaryota</taxon>
        <taxon>Metazoa</taxon>
        <taxon>Chordata</taxon>
        <taxon>Craniata</taxon>
        <taxon>Vertebrata</taxon>
        <taxon>Euteleostomi</taxon>
        <taxon>Actinopterygii</taxon>
        <taxon>Neopterygii</taxon>
        <taxon>Teleostei</taxon>
        <taxon>Neoteleostei</taxon>
        <taxon>Acanthomorphata</taxon>
        <taxon>Eupercaria</taxon>
        <taxon>Perciformes</taxon>
        <taxon>Percoidei</taxon>
        <taxon>Percidae</taxon>
        <taxon>Etheostomatinae</taxon>
        <taxon>Etheostoma</taxon>
    </lineage>
</organism>
<protein>
    <submittedName>
        <fullName evidence="3">Uncharacterized protein</fullName>
    </submittedName>
</protein>
<accession>A0A5J5D371</accession>
<feature type="region of interest" description="Disordered" evidence="1">
    <location>
        <begin position="1"/>
        <end position="83"/>
    </location>
</feature>
<evidence type="ECO:0000313" key="3">
    <source>
        <dbReference type="EMBL" id="KAA8587824.1"/>
    </source>
</evidence>
<dbReference type="EMBL" id="VOFY01000012">
    <property type="protein sequence ID" value="KAA8587258.1"/>
    <property type="molecule type" value="Genomic_DNA"/>
</dbReference>
<feature type="region of interest" description="Disordered" evidence="1">
    <location>
        <begin position="116"/>
        <end position="140"/>
    </location>
</feature>